<dbReference type="PANTHER" id="PTHR22954">
    <property type="entry name" value="RETROVIRAL PROTEASE-RELATED"/>
    <property type="match status" value="1"/>
</dbReference>
<dbReference type="InterPro" id="IPR005312">
    <property type="entry name" value="DUF1759"/>
</dbReference>
<keyword evidence="2" id="KW-1185">Reference proteome</keyword>
<reference evidence="1 2" key="1">
    <citation type="submission" date="2015-07" db="EMBL/GenBank/DDBJ databases">
        <title>The genome of Melipona quadrifasciata.</title>
        <authorList>
            <person name="Pan H."/>
            <person name="Kapheim K."/>
        </authorList>
    </citation>
    <scope>NUCLEOTIDE SEQUENCE [LARGE SCALE GENOMIC DNA]</scope>
    <source>
        <strain evidence="1">0111107301</strain>
        <tissue evidence="1">Whole body</tissue>
    </source>
</reference>
<name>A0A0N0U5T4_9HYME</name>
<gene>
    <name evidence="1" type="ORF">WN51_12515</name>
</gene>
<dbReference type="AlphaFoldDB" id="A0A0N0U5T4"/>
<accession>A0A0N0U5T4</accession>
<proteinExistence type="predicted"/>
<sequence>MIHRNESLSNIDRFHYLRSAVKGEAARALKTFPVSDSNYEAAWKLLRKSYENSNELIDYHVGSLFSLKAIRKES</sequence>
<dbReference type="Proteomes" id="UP000053105">
    <property type="component" value="Unassembled WGS sequence"/>
</dbReference>
<dbReference type="EMBL" id="KQ435755">
    <property type="protein sequence ID" value="KOX76028.1"/>
    <property type="molecule type" value="Genomic_DNA"/>
</dbReference>
<dbReference type="STRING" id="166423.A0A0N0U5T4"/>
<dbReference type="OrthoDB" id="7614251at2759"/>
<protein>
    <submittedName>
        <fullName evidence="1">Uncharacterized protein</fullName>
    </submittedName>
</protein>
<organism evidence="1 2">
    <name type="scientific">Melipona quadrifasciata</name>
    <dbReference type="NCBI Taxonomy" id="166423"/>
    <lineage>
        <taxon>Eukaryota</taxon>
        <taxon>Metazoa</taxon>
        <taxon>Ecdysozoa</taxon>
        <taxon>Arthropoda</taxon>
        <taxon>Hexapoda</taxon>
        <taxon>Insecta</taxon>
        <taxon>Pterygota</taxon>
        <taxon>Neoptera</taxon>
        <taxon>Endopterygota</taxon>
        <taxon>Hymenoptera</taxon>
        <taxon>Apocrita</taxon>
        <taxon>Aculeata</taxon>
        <taxon>Apoidea</taxon>
        <taxon>Anthophila</taxon>
        <taxon>Apidae</taxon>
        <taxon>Melipona</taxon>
    </lineage>
</organism>
<evidence type="ECO:0000313" key="2">
    <source>
        <dbReference type="Proteomes" id="UP000053105"/>
    </source>
</evidence>
<dbReference type="PANTHER" id="PTHR22954:SF3">
    <property type="entry name" value="PROTEIN CBG08539"/>
    <property type="match status" value="1"/>
</dbReference>
<evidence type="ECO:0000313" key="1">
    <source>
        <dbReference type="EMBL" id="KOX76028.1"/>
    </source>
</evidence>
<dbReference type="Pfam" id="PF03564">
    <property type="entry name" value="DUF1759"/>
    <property type="match status" value="1"/>
</dbReference>